<dbReference type="EMBL" id="NEWD01000016">
    <property type="protein sequence ID" value="OXN00388.1"/>
    <property type="molecule type" value="Genomic_DNA"/>
</dbReference>
<protein>
    <submittedName>
        <fullName evidence="2">Uncharacterized protein</fullName>
    </submittedName>
</protein>
<dbReference type="Proteomes" id="UP000215433">
    <property type="component" value="Unassembled WGS sequence"/>
</dbReference>
<organism evidence="2 3">
    <name type="scientific">Bifidobacterium vansinderenii</name>
    <dbReference type="NCBI Taxonomy" id="1984871"/>
    <lineage>
        <taxon>Bacteria</taxon>
        <taxon>Bacillati</taxon>
        <taxon>Actinomycetota</taxon>
        <taxon>Actinomycetes</taxon>
        <taxon>Bifidobacteriales</taxon>
        <taxon>Bifidobacteriaceae</taxon>
        <taxon>Bifidobacterium</taxon>
    </lineage>
</organism>
<feature type="transmembrane region" description="Helical" evidence="1">
    <location>
        <begin position="12"/>
        <end position="30"/>
    </location>
</feature>
<gene>
    <name evidence="2" type="ORF">Tam10B_1258</name>
</gene>
<dbReference type="OrthoDB" id="9970402at2"/>
<name>A0A229VXM5_9BIFI</name>
<dbReference type="RefSeq" id="WP_093960414.1">
    <property type="nucleotide sequence ID" value="NZ_NEWD01000016.1"/>
</dbReference>
<keyword evidence="3" id="KW-1185">Reference proteome</keyword>
<comment type="caution">
    <text evidence="2">The sequence shown here is derived from an EMBL/GenBank/DDBJ whole genome shotgun (WGS) entry which is preliminary data.</text>
</comment>
<accession>A0A229VXM5</accession>
<proteinExistence type="predicted"/>
<keyword evidence="1" id="KW-1133">Transmembrane helix</keyword>
<evidence type="ECO:0000313" key="3">
    <source>
        <dbReference type="Proteomes" id="UP000215433"/>
    </source>
</evidence>
<evidence type="ECO:0000256" key="1">
    <source>
        <dbReference type="SAM" id="Phobius"/>
    </source>
</evidence>
<keyword evidence="1" id="KW-0812">Transmembrane</keyword>
<dbReference type="AlphaFoldDB" id="A0A229VXM5"/>
<sequence>MRGGGAWGVVRDTLMVIAGLGLLVALWSIFGNPIEVVKAGANWVIWAVNQVADYLTGSKWFVDTVTTDPATVTP</sequence>
<keyword evidence="1" id="KW-0472">Membrane</keyword>
<evidence type="ECO:0000313" key="2">
    <source>
        <dbReference type="EMBL" id="OXN00388.1"/>
    </source>
</evidence>
<reference evidence="2 3" key="1">
    <citation type="submission" date="2017-05" db="EMBL/GenBank/DDBJ databases">
        <title>Bifidobacterium vansinderenii sp. nov.</title>
        <authorList>
            <person name="Lugli G.A."/>
            <person name="Duranti S."/>
            <person name="Mangifesta M."/>
        </authorList>
    </citation>
    <scope>NUCLEOTIDE SEQUENCE [LARGE SCALE GENOMIC DNA]</scope>
    <source>
        <strain evidence="2 3">Tam10B</strain>
    </source>
</reference>